<comment type="caution">
    <text evidence="6">The sequence shown here is derived from an EMBL/GenBank/DDBJ whole genome shotgun (WGS) entry which is preliminary data.</text>
</comment>
<keyword evidence="5" id="KW-0479">Metal-binding</keyword>
<evidence type="ECO:0000256" key="3">
    <source>
        <dbReference type="ARBA" id="ARBA00022840"/>
    </source>
</evidence>
<dbReference type="GO" id="GO:0005524">
    <property type="term" value="F:ATP binding"/>
    <property type="evidence" value="ECO:0007669"/>
    <property type="project" value="UniProtKB-KW"/>
</dbReference>
<feature type="binding site" evidence="4">
    <location>
        <position position="49"/>
    </location>
    <ligand>
        <name>substrate</name>
    </ligand>
</feature>
<keyword evidence="2 4" id="KW-0547">Nucleotide-binding</keyword>
<comment type="cofactor">
    <cofactor evidence="5">
        <name>Mg(2+)</name>
        <dbReference type="ChEBI" id="CHEBI:18420"/>
    </cofactor>
</comment>
<dbReference type="Gene3D" id="3.40.50.10420">
    <property type="entry name" value="NagB/RpiA/CoA transferase-like"/>
    <property type="match status" value="1"/>
</dbReference>
<dbReference type="GO" id="GO:0030272">
    <property type="term" value="F:5-formyltetrahydrofolate cyclo-ligase activity"/>
    <property type="evidence" value="ECO:0007669"/>
    <property type="project" value="UniProtKB-EC"/>
</dbReference>
<keyword evidence="5" id="KW-0460">Magnesium</keyword>
<keyword evidence="6" id="KW-0436">Ligase</keyword>
<feature type="binding site" evidence="4">
    <location>
        <position position="56"/>
    </location>
    <ligand>
        <name>substrate</name>
    </ligand>
</feature>
<dbReference type="InterPro" id="IPR024185">
    <property type="entry name" value="FTHF_cligase-like_sf"/>
</dbReference>
<evidence type="ECO:0000313" key="6">
    <source>
        <dbReference type="EMBL" id="RCR69323.1"/>
    </source>
</evidence>
<evidence type="ECO:0000256" key="4">
    <source>
        <dbReference type="PIRSR" id="PIRSR006806-1"/>
    </source>
</evidence>
<dbReference type="RefSeq" id="WP_114406494.1">
    <property type="nucleotide sequence ID" value="NZ_QOWE01000009.1"/>
</dbReference>
<dbReference type="GO" id="GO:0035999">
    <property type="term" value="P:tetrahydrofolate interconversion"/>
    <property type="evidence" value="ECO:0007669"/>
    <property type="project" value="TreeGrafter"/>
</dbReference>
<feature type="binding site" evidence="4">
    <location>
        <begin position="137"/>
        <end position="145"/>
    </location>
    <ligand>
        <name>ATP</name>
        <dbReference type="ChEBI" id="CHEBI:30616"/>
    </ligand>
</feature>
<dbReference type="PANTHER" id="PTHR23407:SF1">
    <property type="entry name" value="5-FORMYLTETRAHYDROFOLATE CYCLO-LIGASE"/>
    <property type="match status" value="1"/>
</dbReference>
<name>A0A368JRU2_9BACT</name>
<keyword evidence="7" id="KW-1185">Reference proteome</keyword>
<evidence type="ECO:0000313" key="7">
    <source>
        <dbReference type="Proteomes" id="UP000253383"/>
    </source>
</evidence>
<evidence type="ECO:0000256" key="1">
    <source>
        <dbReference type="ARBA" id="ARBA00010638"/>
    </source>
</evidence>
<comment type="catalytic activity">
    <reaction evidence="5">
        <text>(6S)-5-formyl-5,6,7,8-tetrahydrofolate + ATP = (6R)-5,10-methenyltetrahydrofolate + ADP + phosphate</text>
        <dbReference type="Rhea" id="RHEA:10488"/>
        <dbReference type="ChEBI" id="CHEBI:30616"/>
        <dbReference type="ChEBI" id="CHEBI:43474"/>
        <dbReference type="ChEBI" id="CHEBI:57455"/>
        <dbReference type="ChEBI" id="CHEBI:57457"/>
        <dbReference type="ChEBI" id="CHEBI:456216"/>
        <dbReference type="EC" id="6.3.3.2"/>
    </reaction>
</comment>
<organism evidence="6 7">
    <name type="scientific">Larkinella punicea</name>
    <dbReference type="NCBI Taxonomy" id="2315727"/>
    <lineage>
        <taxon>Bacteria</taxon>
        <taxon>Pseudomonadati</taxon>
        <taxon>Bacteroidota</taxon>
        <taxon>Cytophagia</taxon>
        <taxon>Cytophagales</taxon>
        <taxon>Spirosomataceae</taxon>
        <taxon>Larkinella</taxon>
    </lineage>
</organism>
<dbReference type="PANTHER" id="PTHR23407">
    <property type="entry name" value="ATPASE INHIBITOR/5-FORMYLTETRAHYDROFOLATE CYCLO-LIGASE"/>
    <property type="match status" value="1"/>
</dbReference>
<evidence type="ECO:0000256" key="5">
    <source>
        <dbReference type="RuleBase" id="RU361279"/>
    </source>
</evidence>
<comment type="similarity">
    <text evidence="1 5">Belongs to the 5-formyltetrahydrofolate cyclo-ligase family.</text>
</comment>
<reference evidence="6 7" key="1">
    <citation type="submission" date="2018-07" db="EMBL/GenBank/DDBJ databases">
        <title>Genome analysis of Larkinella rosea.</title>
        <authorList>
            <person name="Zhou Z."/>
            <person name="Wang G."/>
        </authorList>
    </citation>
    <scope>NUCLEOTIDE SEQUENCE [LARGE SCALE GENOMIC DNA]</scope>
    <source>
        <strain evidence="7">zzj9</strain>
    </source>
</reference>
<evidence type="ECO:0000256" key="2">
    <source>
        <dbReference type="ARBA" id="ARBA00022741"/>
    </source>
</evidence>
<accession>A0A368JRU2</accession>
<dbReference type="EMBL" id="QOWE01000009">
    <property type="protein sequence ID" value="RCR69323.1"/>
    <property type="molecule type" value="Genomic_DNA"/>
</dbReference>
<dbReference type="EC" id="6.3.3.2" evidence="5"/>
<dbReference type="PIRSF" id="PIRSF006806">
    <property type="entry name" value="FTHF_cligase"/>
    <property type="match status" value="1"/>
</dbReference>
<dbReference type="GO" id="GO:0046872">
    <property type="term" value="F:metal ion binding"/>
    <property type="evidence" value="ECO:0007669"/>
    <property type="project" value="UniProtKB-KW"/>
</dbReference>
<feature type="binding site" evidence="4">
    <location>
        <begin position="3"/>
        <end position="7"/>
    </location>
    <ligand>
        <name>ATP</name>
        <dbReference type="ChEBI" id="CHEBI:30616"/>
    </ligand>
</feature>
<dbReference type="Pfam" id="PF01812">
    <property type="entry name" value="5-FTHF_cyc-lig"/>
    <property type="match status" value="1"/>
</dbReference>
<dbReference type="GO" id="GO:0009396">
    <property type="term" value="P:folic acid-containing compound biosynthetic process"/>
    <property type="evidence" value="ECO:0007669"/>
    <property type="project" value="TreeGrafter"/>
</dbReference>
<dbReference type="OrthoDB" id="9801938at2"/>
<dbReference type="Proteomes" id="UP000253383">
    <property type="component" value="Unassembled WGS sequence"/>
</dbReference>
<dbReference type="AlphaFoldDB" id="A0A368JRU2"/>
<protein>
    <recommendedName>
        <fullName evidence="5">5-formyltetrahydrofolate cyclo-ligase</fullName>
        <ecNumber evidence="5">6.3.3.2</ecNumber>
    </recommendedName>
</protein>
<dbReference type="NCBIfam" id="TIGR02727">
    <property type="entry name" value="MTHFS_bact"/>
    <property type="match status" value="1"/>
</dbReference>
<dbReference type="InterPro" id="IPR002698">
    <property type="entry name" value="FTHF_cligase"/>
</dbReference>
<proteinExistence type="inferred from homology"/>
<sequence>MTKAELRAAFRQKRRLLSEAEWQNRCEAISNQFFTLLPSKPVSVIGTFLPIESQKEVNTWLIVRRLWQEFPHIRIAAPVTNLETGTLENYEITPETVFTKNRYGIPEPPPTSSFIIHHSSFNIILIPLLTFDQTGNRIGYGGGFYDRFLAQCRPDCLKIGLSLFDPVDQIDDVYEGDIRINFCITPDQIWDF</sequence>
<keyword evidence="3 4" id="KW-0067">ATP-binding</keyword>
<dbReference type="SUPFAM" id="SSF100950">
    <property type="entry name" value="NagB/RpiA/CoA transferase-like"/>
    <property type="match status" value="1"/>
</dbReference>
<dbReference type="InterPro" id="IPR037171">
    <property type="entry name" value="NagB/RpiA_transferase-like"/>
</dbReference>
<gene>
    <name evidence="6" type="ORF">DUE52_13305</name>
</gene>